<accession>A0ACB0ZMD5</accession>
<comment type="caution">
    <text evidence="1">The sequence shown here is derived from an EMBL/GenBank/DDBJ whole genome shotgun (WGS) entry which is preliminary data.</text>
</comment>
<dbReference type="EMBL" id="CAVMJV010000037">
    <property type="protein sequence ID" value="CAK5079210.1"/>
    <property type="molecule type" value="Genomic_DNA"/>
</dbReference>
<proteinExistence type="predicted"/>
<sequence length="131" mass="13186">MYGGTGNPASQYVNPASMYGGMGNPASQYVNPASMYGGMGNPSSGIGGSGAGFMPQNNIPQTGANGFPLQYSNQMGSFPGGGSAMSGIDPSLLQQACAAGEQQYCSTQSSAGCTDMQFKYTCPKTCGLCNG</sequence>
<keyword evidence="2" id="KW-1185">Reference proteome</keyword>
<evidence type="ECO:0000313" key="1">
    <source>
        <dbReference type="EMBL" id="CAK5079210.1"/>
    </source>
</evidence>
<organism evidence="1 2">
    <name type="scientific">Meloidogyne enterolobii</name>
    <name type="common">Root-knot nematode worm</name>
    <name type="synonym">Meloidogyne mayaguensis</name>
    <dbReference type="NCBI Taxonomy" id="390850"/>
    <lineage>
        <taxon>Eukaryota</taxon>
        <taxon>Metazoa</taxon>
        <taxon>Ecdysozoa</taxon>
        <taxon>Nematoda</taxon>
        <taxon>Chromadorea</taxon>
        <taxon>Rhabditida</taxon>
        <taxon>Tylenchina</taxon>
        <taxon>Tylenchomorpha</taxon>
        <taxon>Tylenchoidea</taxon>
        <taxon>Meloidogynidae</taxon>
        <taxon>Meloidogyninae</taxon>
        <taxon>Meloidogyne</taxon>
    </lineage>
</organism>
<evidence type="ECO:0000313" key="2">
    <source>
        <dbReference type="Proteomes" id="UP001497535"/>
    </source>
</evidence>
<reference evidence="1" key="1">
    <citation type="submission" date="2023-11" db="EMBL/GenBank/DDBJ databases">
        <authorList>
            <person name="Poullet M."/>
        </authorList>
    </citation>
    <scope>NUCLEOTIDE SEQUENCE</scope>
    <source>
        <strain evidence="1">E1834</strain>
    </source>
</reference>
<dbReference type="Proteomes" id="UP001497535">
    <property type="component" value="Unassembled WGS sequence"/>
</dbReference>
<name>A0ACB0ZMD5_MELEN</name>
<gene>
    <name evidence="1" type="ORF">MENTE1834_LOCUS26308</name>
</gene>
<protein>
    <submittedName>
        <fullName evidence="1">Uncharacterized protein</fullName>
    </submittedName>
</protein>